<sequence>MSTATRKSSLGGRSKAHIPFRADEPGLGRKTGLAVPRVPHMSDEFEPFNEVLRRGDPTPPRPTRKRRSSAYRADDDDADFGGYGEQSMELDETPIRRPVKDANQYPDSSRISRTVNRSTDVDYDSIPSPPSKSASRRQSFVSGASSSALPDDDDLGLGNYDGDYGYEDEEDVNQSTYSRASNATPHRLASATPRRRSSFSEMNLDDREEEEEDDVVTSARTLDKGKGRAIEPDPLEDEQDTEDYIAGGLQETENMPSDGDRDVESPPRRTPPKKKQRGHPATRSSLSNGLRRGTRMRYPPLEWWRNEKVVYGKRENGIAYCPIVKAIVRVPKEPVKPLGKAGKKSRTPRPVRTDNPEEGWDDKTPLTGVVVDWQTKEEVQRRIAFPSAHVEYRAAENDSFYFQKIFGDGEYIAAGQLLIRPGGEKPTKGTKDNTYVFYIIEGAVTFKIHETSYILCTGGSILVPRGNVYYIENIADRDAKLFFAQARRIVAEEEEPPDLKPASAMPSQTPDPERHARRKRSSSTGTPAAQAPKKTGPPKHTGAKKS</sequence>
<comment type="caution">
    <text evidence="1">The sequence shown here is derived from an EMBL/GenBank/DDBJ whole genome shotgun (WGS) entry which is preliminary data.</text>
</comment>
<reference evidence="1" key="1">
    <citation type="submission" date="2021-02" db="EMBL/GenBank/DDBJ databases">
        <authorList>
            <consortium name="DOE Joint Genome Institute"/>
            <person name="Ahrendt S."/>
            <person name="Looney B.P."/>
            <person name="Miyauchi S."/>
            <person name="Morin E."/>
            <person name="Drula E."/>
            <person name="Courty P.E."/>
            <person name="Chicoki N."/>
            <person name="Fauchery L."/>
            <person name="Kohler A."/>
            <person name="Kuo A."/>
            <person name="Labutti K."/>
            <person name="Pangilinan J."/>
            <person name="Lipzen A."/>
            <person name="Riley R."/>
            <person name="Andreopoulos W."/>
            <person name="He G."/>
            <person name="Johnson J."/>
            <person name="Barry K.W."/>
            <person name="Grigoriev I.V."/>
            <person name="Nagy L."/>
            <person name="Hibbett D."/>
            <person name="Henrissat B."/>
            <person name="Matheny P.B."/>
            <person name="Labbe J."/>
            <person name="Martin F."/>
        </authorList>
    </citation>
    <scope>NUCLEOTIDE SEQUENCE</scope>
    <source>
        <strain evidence="1">EC-137</strain>
    </source>
</reference>
<evidence type="ECO:0000313" key="1">
    <source>
        <dbReference type="EMBL" id="KAI0031481.1"/>
    </source>
</evidence>
<accession>A0ACB8QI34</accession>
<dbReference type="EMBL" id="MU273578">
    <property type="protein sequence ID" value="KAI0031481.1"/>
    <property type="molecule type" value="Genomic_DNA"/>
</dbReference>
<name>A0ACB8QI34_9AGAM</name>
<gene>
    <name evidence="1" type="ORF">K488DRAFT_79020</name>
</gene>
<keyword evidence="2" id="KW-1185">Reference proteome</keyword>
<organism evidence="1 2">
    <name type="scientific">Vararia minispora EC-137</name>
    <dbReference type="NCBI Taxonomy" id="1314806"/>
    <lineage>
        <taxon>Eukaryota</taxon>
        <taxon>Fungi</taxon>
        <taxon>Dikarya</taxon>
        <taxon>Basidiomycota</taxon>
        <taxon>Agaricomycotina</taxon>
        <taxon>Agaricomycetes</taxon>
        <taxon>Russulales</taxon>
        <taxon>Lachnocladiaceae</taxon>
        <taxon>Vararia</taxon>
    </lineage>
</organism>
<evidence type="ECO:0000313" key="2">
    <source>
        <dbReference type="Proteomes" id="UP000814128"/>
    </source>
</evidence>
<reference evidence="1" key="2">
    <citation type="journal article" date="2022" name="New Phytol.">
        <title>Evolutionary transition to the ectomycorrhizal habit in the genomes of a hyperdiverse lineage of mushroom-forming fungi.</title>
        <authorList>
            <person name="Looney B."/>
            <person name="Miyauchi S."/>
            <person name="Morin E."/>
            <person name="Drula E."/>
            <person name="Courty P.E."/>
            <person name="Kohler A."/>
            <person name="Kuo A."/>
            <person name="LaButti K."/>
            <person name="Pangilinan J."/>
            <person name="Lipzen A."/>
            <person name="Riley R."/>
            <person name="Andreopoulos W."/>
            <person name="He G."/>
            <person name="Johnson J."/>
            <person name="Nolan M."/>
            <person name="Tritt A."/>
            <person name="Barry K.W."/>
            <person name="Grigoriev I.V."/>
            <person name="Nagy L.G."/>
            <person name="Hibbett D."/>
            <person name="Henrissat B."/>
            <person name="Matheny P.B."/>
            <person name="Labbe J."/>
            <person name="Martin F.M."/>
        </authorList>
    </citation>
    <scope>NUCLEOTIDE SEQUENCE</scope>
    <source>
        <strain evidence="1">EC-137</strain>
    </source>
</reference>
<dbReference type="Proteomes" id="UP000814128">
    <property type="component" value="Unassembled WGS sequence"/>
</dbReference>
<protein>
    <submittedName>
        <fullName evidence="1">Mif2/CENP-C like-domain-containing protein</fullName>
    </submittedName>
</protein>
<proteinExistence type="predicted"/>